<dbReference type="PANTHER" id="PTHR42718">
    <property type="entry name" value="MAJOR FACILITATOR SUPERFAMILY MULTIDRUG TRANSPORTER MFSC"/>
    <property type="match status" value="1"/>
</dbReference>
<keyword evidence="9" id="KW-1185">Reference proteome</keyword>
<dbReference type="SUPFAM" id="SSF103473">
    <property type="entry name" value="MFS general substrate transporter"/>
    <property type="match status" value="1"/>
</dbReference>
<evidence type="ECO:0000256" key="1">
    <source>
        <dbReference type="ARBA" id="ARBA00004651"/>
    </source>
</evidence>
<keyword evidence="4 6" id="KW-1133">Transmembrane helix</keyword>
<feature type="transmembrane region" description="Helical" evidence="6">
    <location>
        <begin position="162"/>
        <end position="184"/>
    </location>
</feature>
<dbReference type="Proteomes" id="UP000218399">
    <property type="component" value="Unassembled WGS sequence"/>
</dbReference>
<dbReference type="InterPro" id="IPR020846">
    <property type="entry name" value="MFS_dom"/>
</dbReference>
<dbReference type="OrthoDB" id="3177375at2"/>
<evidence type="ECO:0000256" key="5">
    <source>
        <dbReference type="ARBA" id="ARBA00023136"/>
    </source>
</evidence>
<evidence type="ECO:0000259" key="7">
    <source>
        <dbReference type="PROSITE" id="PS50850"/>
    </source>
</evidence>
<feature type="transmembrane region" description="Helical" evidence="6">
    <location>
        <begin position="190"/>
        <end position="209"/>
    </location>
</feature>
<gene>
    <name evidence="8" type="ORF">B1526_1051</name>
</gene>
<dbReference type="EMBL" id="MVOH01000012">
    <property type="protein sequence ID" value="PAU67656.1"/>
    <property type="molecule type" value="Genomic_DNA"/>
</dbReference>
<dbReference type="GO" id="GO:0005886">
    <property type="term" value="C:plasma membrane"/>
    <property type="evidence" value="ECO:0007669"/>
    <property type="project" value="UniProtKB-SubCell"/>
</dbReference>
<evidence type="ECO:0000313" key="8">
    <source>
        <dbReference type="EMBL" id="PAU67656.1"/>
    </source>
</evidence>
<dbReference type="AlphaFoldDB" id="A0A2A2EFE6"/>
<dbReference type="InterPro" id="IPR036259">
    <property type="entry name" value="MFS_trans_sf"/>
</dbReference>
<feature type="transmembrane region" description="Helical" evidence="6">
    <location>
        <begin position="350"/>
        <end position="368"/>
    </location>
</feature>
<keyword evidence="5 6" id="KW-0472">Membrane</keyword>
<feature type="transmembrane region" description="Helical" evidence="6">
    <location>
        <begin position="414"/>
        <end position="436"/>
    </location>
</feature>
<evidence type="ECO:0000313" key="9">
    <source>
        <dbReference type="Proteomes" id="UP000218399"/>
    </source>
</evidence>
<evidence type="ECO:0000256" key="3">
    <source>
        <dbReference type="ARBA" id="ARBA00022692"/>
    </source>
</evidence>
<proteinExistence type="predicted"/>
<feature type="transmembrane region" description="Helical" evidence="6">
    <location>
        <begin position="315"/>
        <end position="338"/>
    </location>
</feature>
<sequence length="527" mass="55904">MANERQSAKAKLADDTMLTAKNGERHSWKSIKLLLATLIVSTLGDGFCSVMMSVALPNISETYDVSLATANWVTVGYSIVAATAVMTAASVLARLGLRRMFFWSRILLIVSSVIGLFSVDFPMMLTSRLIQAVGAGLMFPTINTVIIRVVPARYSGRIVSLNSSIIGVGIAVAPLLSGVFLTYVSLTSMYVVPLAIGIVSLVMGLKFTFDVEARRDAPIDVLSVLLAFAGLATVMLGFSELTHRTPLAVTMLVAGLAILAVFTWRQSRLTSPLLDLRPMRHLYVSIGVLLFLAAGMGQQAVLLLLPLYLERSCTYTPFAAGCFLLILTLFYAGAVLYAGKRVDRHGMWPIVSIGFVLLTVGLFAIHGVAPMRNAWLIVAIGAVAAMGDSFVNVPDKDVIFESLPDAQVPDTSSIFSTGSQIAGSLGSALFVGILSADVLHGTREGLSRHIAYADGFQHAVLIGAIIEVVMLAVSLWYSYQMVRHGHNRVTPAIAMRSISPASSTAALGGAATVADTAASAPTSASST</sequence>
<feature type="transmembrane region" description="Helical" evidence="6">
    <location>
        <begin position="456"/>
        <end position="479"/>
    </location>
</feature>
<dbReference type="RefSeq" id="WP_095615054.1">
    <property type="nucleotide sequence ID" value="NZ_MVOH01000012.1"/>
</dbReference>
<protein>
    <submittedName>
        <fullName evidence="8">Multidrug transporter</fullName>
    </submittedName>
</protein>
<dbReference type="InterPro" id="IPR011701">
    <property type="entry name" value="MFS"/>
</dbReference>
<keyword evidence="3 6" id="KW-0812">Transmembrane</keyword>
<dbReference type="Gene3D" id="1.20.1250.20">
    <property type="entry name" value="MFS general substrate transporter like domains"/>
    <property type="match status" value="2"/>
</dbReference>
<dbReference type="PROSITE" id="PS50850">
    <property type="entry name" value="MFS"/>
    <property type="match status" value="1"/>
</dbReference>
<organism evidence="8 9">
    <name type="scientific">Bifidobacterium criceti</name>
    <dbReference type="NCBI Taxonomy" id="1960969"/>
    <lineage>
        <taxon>Bacteria</taxon>
        <taxon>Bacillati</taxon>
        <taxon>Actinomycetota</taxon>
        <taxon>Actinomycetes</taxon>
        <taxon>Bifidobacteriales</taxon>
        <taxon>Bifidobacteriaceae</taxon>
        <taxon>Bifidobacterium</taxon>
    </lineage>
</organism>
<comment type="caution">
    <text evidence="8">The sequence shown here is derived from an EMBL/GenBank/DDBJ whole genome shotgun (WGS) entry which is preliminary data.</text>
</comment>
<feature type="transmembrane region" description="Helical" evidence="6">
    <location>
        <begin position="374"/>
        <end position="393"/>
    </location>
</feature>
<dbReference type="PANTHER" id="PTHR42718:SF9">
    <property type="entry name" value="MAJOR FACILITATOR SUPERFAMILY MULTIDRUG TRANSPORTER MFSC"/>
    <property type="match status" value="1"/>
</dbReference>
<feature type="transmembrane region" description="Helical" evidence="6">
    <location>
        <begin position="221"/>
        <end position="239"/>
    </location>
</feature>
<evidence type="ECO:0000256" key="6">
    <source>
        <dbReference type="SAM" id="Phobius"/>
    </source>
</evidence>
<evidence type="ECO:0000256" key="2">
    <source>
        <dbReference type="ARBA" id="ARBA00022448"/>
    </source>
</evidence>
<reference evidence="8 9" key="1">
    <citation type="journal article" date="2017" name="ISME J.">
        <title>Unveiling bifidobacterial biogeography across the mammalian branch of the tree of life.</title>
        <authorList>
            <person name="Milani C."/>
            <person name="Mangifesta M."/>
            <person name="Mancabelli L."/>
            <person name="Lugli G.A."/>
            <person name="James K."/>
            <person name="Duranti S."/>
            <person name="Turroni F."/>
            <person name="Ferrario C."/>
            <person name="Ossiprandi M.C."/>
            <person name="van Sinderen D."/>
            <person name="Ventura M."/>
        </authorList>
    </citation>
    <scope>NUCLEOTIDE SEQUENCE [LARGE SCALE GENOMIC DNA]</scope>
    <source>
        <strain evidence="9">Ham19E</strain>
    </source>
</reference>
<comment type="subcellular location">
    <subcellularLocation>
        <location evidence="1">Cell membrane</location>
        <topology evidence="1">Multi-pass membrane protein</topology>
    </subcellularLocation>
</comment>
<feature type="transmembrane region" description="Helical" evidence="6">
    <location>
        <begin position="282"/>
        <end position="309"/>
    </location>
</feature>
<feature type="transmembrane region" description="Helical" evidence="6">
    <location>
        <begin position="245"/>
        <end position="262"/>
    </location>
</feature>
<evidence type="ECO:0000256" key="4">
    <source>
        <dbReference type="ARBA" id="ARBA00022989"/>
    </source>
</evidence>
<feature type="transmembrane region" description="Helical" evidence="6">
    <location>
        <begin position="129"/>
        <end position="150"/>
    </location>
</feature>
<feature type="transmembrane region" description="Helical" evidence="6">
    <location>
        <begin position="75"/>
        <end position="95"/>
    </location>
</feature>
<feature type="domain" description="Major facilitator superfamily (MFS) profile" evidence="7">
    <location>
        <begin position="34"/>
        <end position="482"/>
    </location>
</feature>
<feature type="transmembrane region" description="Helical" evidence="6">
    <location>
        <begin position="102"/>
        <end position="123"/>
    </location>
</feature>
<feature type="transmembrane region" description="Helical" evidence="6">
    <location>
        <begin position="33"/>
        <end position="55"/>
    </location>
</feature>
<dbReference type="GO" id="GO:0022857">
    <property type="term" value="F:transmembrane transporter activity"/>
    <property type="evidence" value="ECO:0007669"/>
    <property type="project" value="InterPro"/>
</dbReference>
<name>A0A2A2EFE6_9BIFI</name>
<keyword evidence="2" id="KW-0813">Transport</keyword>
<accession>A0A2A2EFE6</accession>
<dbReference type="Pfam" id="PF07690">
    <property type="entry name" value="MFS_1"/>
    <property type="match status" value="1"/>
</dbReference>